<comment type="subcellular location">
    <subcellularLocation>
        <location evidence="1">Cell membrane</location>
        <topology evidence="1">Multi-pass membrane protein</topology>
    </subcellularLocation>
</comment>
<comment type="caution">
    <text evidence="9">The sequence shown here is derived from an EMBL/GenBank/DDBJ whole genome shotgun (WGS) entry which is preliminary data.</text>
</comment>
<gene>
    <name evidence="9" type="ORF">GCM10011450_27090</name>
</gene>
<dbReference type="Gene3D" id="1.20.950.20">
    <property type="entry name" value="Transmembrane di-heme cytochromes, Chain C"/>
    <property type="match status" value="1"/>
</dbReference>
<evidence type="ECO:0000256" key="3">
    <source>
        <dbReference type="ARBA" id="ARBA00022692"/>
    </source>
</evidence>
<keyword evidence="5 7" id="KW-0472">Membrane</keyword>
<dbReference type="EMBL" id="BMYS01000028">
    <property type="protein sequence ID" value="GGW96050.1"/>
    <property type="molecule type" value="Genomic_DNA"/>
</dbReference>
<dbReference type="GO" id="GO:0005886">
    <property type="term" value="C:plasma membrane"/>
    <property type="evidence" value="ECO:0007669"/>
    <property type="project" value="UniProtKB-SubCell"/>
</dbReference>
<protein>
    <recommendedName>
        <fullName evidence="8">Cytochrome b561 bacterial/Ni-hydrogenase domain-containing protein</fullName>
    </recommendedName>
</protein>
<feature type="compositionally biased region" description="Polar residues" evidence="6">
    <location>
        <begin position="1"/>
        <end position="14"/>
    </location>
</feature>
<dbReference type="GO" id="GO:0020037">
    <property type="term" value="F:heme binding"/>
    <property type="evidence" value="ECO:0007669"/>
    <property type="project" value="TreeGrafter"/>
</dbReference>
<dbReference type="PANTHER" id="PTHR30485:SF2">
    <property type="entry name" value="BLL0597 PROTEIN"/>
    <property type="match status" value="1"/>
</dbReference>
<name>A0A918JPW9_9BURK</name>
<dbReference type="SUPFAM" id="SSF81342">
    <property type="entry name" value="Transmembrane di-heme cytochromes"/>
    <property type="match status" value="1"/>
</dbReference>
<keyword evidence="2" id="KW-1003">Cell membrane</keyword>
<dbReference type="InterPro" id="IPR011577">
    <property type="entry name" value="Cyt_b561_bac/Ni-Hgenase"/>
</dbReference>
<reference evidence="9" key="1">
    <citation type="journal article" date="2014" name="Int. J. Syst. Evol. Microbiol.">
        <title>Complete genome sequence of Corynebacterium casei LMG S-19264T (=DSM 44701T), isolated from a smear-ripened cheese.</title>
        <authorList>
            <consortium name="US DOE Joint Genome Institute (JGI-PGF)"/>
            <person name="Walter F."/>
            <person name="Albersmeier A."/>
            <person name="Kalinowski J."/>
            <person name="Ruckert C."/>
        </authorList>
    </citation>
    <scope>NUCLEOTIDE SEQUENCE</scope>
    <source>
        <strain evidence="9">KCTC 23732</strain>
    </source>
</reference>
<feature type="transmembrane region" description="Helical" evidence="7">
    <location>
        <begin position="55"/>
        <end position="72"/>
    </location>
</feature>
<feature type="domain" description="Cytochrome b561 bacterial/Ni-hydrogenase" evidence="8">
    <location>
        <begin position="22"/>
        <end position="189"/>
    </location>
</feature>
<keyword evidence="3 7" id="KW-0812">Transmembrane</keyword>
<dbReference type="GO" id="GO:0022904">
    <property type="term" value="P:respiratory electron transport chain"/>
    <property type="evidence" value="ECO:0007669"/>
    <property type="project" value="InterPro"/>
</dbReference>
<feature type="transmembrane region" description="Helical" evidence="7">
    <location>
        <begin position="155"/>
        <end position="177"/>
    </location>
</feature>
<evidence type="ECO:0000256" key="2">
    <source>
        <dbReference type="ARBA" id="ARBA00022475"/>
    </source>
</evidence>
<evidence type="ECO:0000256" key="6">
    <source>
        <dbReference type="SAM" id="MobiDB-lite"/>
    </source>
</evidence>
<organism evidence="9 10">
    <name type="scientific">Advenella faeciporci</name>
    <dbReference type="NCBI Taxonomy" id="797535"/>
    <lineage>
        <taxon>Bacteria</taxon>
        <taxon>Pseudomonadati</taxon>
        <taxon>Pseudomonadota</taxon>
        <taxon>Betaproteobacteria</taxon>
        <taxon>Burkholderiales</taxon>
        <taxon>Alcaligenaceae</taxon>
    </lineage>
</organism>
<dbReference type="Pfam" id="PF01292">
    <property type="entry name" value="Ni_hydr_CYTB"/>
    <property type="match status" value="1"/>
</dbReference>
<reference evidence="9" key="2">
    <citation type="submission" date="2020-09" db="EMBL/GenBank/DDBJ databases">
        <authorList>
            <person name="Sun Q."/>
            <person name="Kim S."/>
        </authorList>
    </citation>
    <scope>NUCLEOTIDE SEQUENCE</scope>
    <source>
        <strain evidence="9">KCTC 23732</strain>
    </source>
</reference>
<dbReference type="AlphaFoldDB" id="A0A918JPW9"/>
<evidence type="ECO:0000256" key="4">
    <source>
        <dbReference type="ARBA" id="ARBA00022989"/>
    </source>
</evidence>
<feature type="transmembrane region" description="Helical" evidence="7">
    <location>
        <begin position="114"/>
        <end position="135"/>
    </location>
</feature>
<evidence type="ECO:0000256" key="5">
    <source>
        <dbReference type="ARBA" id="ARBA00023136"/>
    </source>
</evidence>
<proteinExistence type="predicted"/>
<dbReference type="InterPro" id="IPR016174">
    <property type="entry name" value="Di-haem_cyt_TM"/>
</dbReference>
<evidence type="ECO:0000256" key="7">
    <source>
        <dbReference type="SAM" id="Phobius"/>
    </source>
</evidence>
<feature type="region of interest" description="Disordered" evidence="6">
    <location>
        <begin position="1"/>
        <end position="20"/>
    </location>
</feature>
<dbReference type="GO" id="GO:0009055">
    <property type="term" value="F:electron transfer activity"/>
    <property type="evidence" value="ECO:0007669"/>
    <property type="project" value="InterPro"/>
</dbReference>
<feature type="transmembrane region" description="Helical" evidence="7">
    <location>
        <begin position="204"/>
        <end position="220"/>
    </location>
</feature>
<sequence length="245" mass="27118">MQTLSSSHGNQATHRPTRRVSDAPTRMFHWLFAASFLIAYLTAEGEQWRLLHVTSGYTMAGLLVFRIVYGLFGPRQVSLKSLWNKVSNAPQWLRSAIGSPSVAGMNWRQGQNMLMALAIILLLLMTIPLTLSGYGTYNDWSDFLGGEWLEELHEFLGEAFLMVVLTHLGLIIGLSFLRRKNQASPMLTGRVEGAGPDLVKNNRGWLAILILATVLAYGTFEWQQSPNGLVSPGAISSIGEGHDDF</sequence>
<keyword evidence="4 7" id="KW-1133">Transmembrane helix</keyword>
<dbReference type="RefSeq" id="WP_189386039.1">
    <property type="nucleotide sequence ID" value="NZ_BAABFY010000041.1"/>
</dbReference>
<accession>A0A918JPW9</accession>
<evidence type="ECO:0000259" key="8">
    <source>
        <dbReference type="Pfam" id="PF01292"/>
    </source>
</evidence>
<dbReference type="PANTHER" id="PTHR30485">
    <property type="entry name" value="NI/FE-HYDROGENASE 1 B-TYPE CYTOCHROME SUBUNIT"/>
    <property type="match status" value="1"/>
</dbReference>
<keyword evidence="10" id="KW-1185">Reference proteome</keyword>
<evidence type="ECO:0000256" key="1">
    <source>
        <dbReference type="ARBA" id="ARBA00004651"/>
    </source>
</evidence>
<feature type="transmembrane region" description="Helical" evidence="7">
    <location>
        <begin position="27"/>
        <end position="43"/>
    </location>
</feature>
<evidence type="ECO:0000313" key="9">
    <source>
        <dbReference type="EMBL" id="GGW96050.1"/>
    </source>
</evidence>
<dbReference type="Proteomes" id="UP000608345">
    <property type="component" value="Unassembled WGS sequence"/>
</dbReference>
<dbReference type="InterPro" id="IPR051542">
    <property type="entry name" value="Hydrogenase_cytochrome"/>
</dbReference>
<evidence type="ECO:0000313" key="10">
    <source>
        <dbReference type="Proteomes" id="UP000608345"/>
    </source>
</evidence>